<proteinExistence type="predicted"/>
<dbReference type="GeneID" id="19333704"/>
<dbReference type="KEGG" id="pfj:MYCFIDRAFT_177203"/>
<keyword evidence="3" id="KW-1185">Reference proteome</keyword>
<accession>M2YRC5</accession>
<keyword evidence="1" id="KW-0812">Transmembrane</keyword>
<feature type="transmembrane region" description="Helical" evidence="1">
    <location>
        <begin position="121"/>
        <end position="151"/>
    </location>
</feature>
<keyword evidence="1" id="KW-1133">Transmembrane helix</keyword>
<dbReference type="AlphaFoldDB" id="M2YRC5"/>
<sequence>MPTISTSAWDAVVSKKNSDTPVLRKSYLPSCHSFSKAVHPFFGVFHPNFSHAAQSCCVFGSQILPPQHFLRAQPALFLVSSVASFAIAPEFCQATIQASVTSTPLGVKSEEGKELELHLDFIVVGLCCCTVAIFGVLAVCLYLCVILMTLLMSCPWKLHEDVRAVAILVSIDVCFIKETQVEPGGTSQLAVRAFLFGQEALSRSQLSGARAFRHENRGKITRTSRENGDLLAVIRWLQTWPRFKRHQPLAKASEPWKQMMPVLSHRTTPESPSTIKSYAIHSGCDCDLLSRTAHGSIINMTSLIAYVLLFYGLKYSVKILLLPRTDASHLLVAGARFTKLLIRLLQRQKIDESTDI</sequence>
<dbReference type="VEuPathDB" id="FungiDB:MYCFIDRAFT_177203"/>
<protein>
    <submittedName>
        <fullName evidence="2">Uncharacterized protein</fullName>
    </submittedName>
</protein>
<dbReference type="Proteomes" id="UP000016932">
    <property type="component" value="Unassembled WGS sequence"/>
</dbReference>
<name>M2YRC5_PSEFD</name>
<evidence type="ECO:0000313" key="3">
    <source>
        <dbReference type="Proteomes" id="UP000016932"/>
    </source>
</evidence>
<gene>
    <name evidence="2" type="ORF">MYCFIDRAFT_177203</name>
</gene>
<organism evidence="2 3">
    <name type="scientific">Pseudocercospora fijiensis (strain CIRAD86)</name>
    <name type="common">Black leaf streak disease fungus</name>
    <name type="synonym">Mycosphaerella fijiensis</name>
    <dbReference type="NCBI Taxonomy" id="383855"/>
    <lineage>
        <taxon>Eukaryota</taxon>
        <taxon>Fungi</taxon>
        <taxon>Dikarya</taxon>
        <taxon>Ascomycota</taxon>
        <taxon>Pezizomycotina</taxon>
        <taxon>Dothideomycetes</taxon>
        <taxon>Dothideomycetidae</taxon>
        <taxon>Mycosphaerellales</taxon>
        <taxon>Mycosphaerellaceae</taxon>
        <taxon>Pseudocercospora</taxon>
    </lineage>
</organism>
<dbReference type="EMBL" id="KB446561">
    <property type="protein sequence ID" value="EME80240.1"/>
    <property type="molecule type" value="Genomic_DNA"/>
</dbReference>
<dbReference type="RefSeq" id="XP_007929247.1">
    <property type="nucleotide sequence ID" value="XM_007931056.1"/>
</dbReference>
<evidence type="ECO:0000313" key="2">
    <source>
        <dbReference type="EMBL" id="EME80240.1"/>
    </source>
</evidence>
<evidence type="ECO:0000256" key="1">
    <source>
        <dbReference type="SAM" id="Phobius"/>
    </source>
</evidence>
<dbReference type="HOGENOM" id="CLU_778735_0_0_1"/>
<reference evidence="2 3" key="1">
    <citation type="journal article" date="2012" name="PLoS Pathog.">
        <title>Diverse lifestyles and strategies of plant pathogenesis encoded in the genomes of eighteen Dothideomycetes fungi.</title>
        <authorList>
            <person name="Ohm R.A."/>
            <person name="Feau N."/>
            <person name="Henrissat B."/>
            <person name="Schoch C.L."/>
            <person name="Horwitz B.A."/>
            <person name="Barry K.W."/>
            <person name="Condon B.J."/>
            <person name="Copeland A.C."/>
            <person name="Dhillon B."/>
            <person name="Glaser F."/>
            <person name="Hesse C.N."/>
            <person name="Kosti I."/>
            <person name="LaButti K."/>
            <person name="Lindquist E.A."/>
            <person name="Lucas S."/>
            <person name="Salamov A.A."/>
            <person name="Bradshaw R.E."/>
            <person name="Ciuffetti L."/>
            <person name="Hamelin R.C."/>
            <person name="Kema G.H.J."/>
            <person name="Lawrence C."/>
            <person name="Scott J.A."/>
            <person name="Spatafora J.W."/>
            <person name="Turgeon B.G."/>
            <person name="de Wit P.J.G.M."/>
            <person name="Zhong S."/>
            <person name="Goodwin S.B."/>
            <person name="Grigoriev I.V."/>
        </authorList>
    </citation>
    <scope>NUCLEOTIDE SEQUENCE [LARGE SCALE GENOMIC DNA]</scope>
    <source>
        <strain evidence="2 3">CIRAD86</strain>
    </source>
</reference>
<keyword evidence="1" id="KW-0472">Membrane</keyword>